<name>A0AAX0BAN2_CLOBE</name>
<dbReference type="CDD" id="cd00093">
    <property type="entry name" value="HTH_XRE"/>
    <property type="match status" value="1"/>
</dbReference>
<feature type="domain" description="HTH cro/C1-type" evidence="1">
    <location>
        <begin position="5"/>
        <end position="60"/>
    </location>
</feature>
<dbReference type="GO" id="GO:0003677">
    <property type="term" value="F:DNA binding"/>
    <property type="evidence" value="ECO:0007669"/>
    <property type="project" value="InterPro"/>
</dbReference>
<dbReference type="RefSeq" id="WP_173712450.1">
    <property type="nucleotide sequence ID" value="NZ_JABSWW010000002.1"/>
</dbReference>
<evidence type="ECO:0000259" key="1">
    <source>
        <dbReference type="PROSITE" id="PS50943"/>
    </source>
</evidence>
<dbReference type="Proteomes" id="UP001193748">
    <property type="component" value="Unassembled WGS sequence"/>
</dbReference>
<dbReference type="InterPro" id="IPR010982">
    <property type="entry name" value="Lambda_DNA-bd_dom_sf"/>
</dbReference>
<evidence type="ECO:0000313" key="2">
    <source>
        <dbReference type="EMBL" id="NRT92254.1"/>
    </source>
</evidence>
<dbReference type="SMART" id="SM00530">
    <property type="entry name" value="HTH_XRE"/>
    <property type="match status" value="1"/>
</dbReference>
<dbReference type="AlphaFoldDB" id="A0AAX0BAN2"/>
<gene>
    <name evidence="2" type="ORF">B0H41_006075</name>
</gene>
<dbReference type="PROSITE" id="PS50943">
    <property type="entry name" value="HTH_CROC1"/>
    <property type="match status" value="1"/>
</dbReference>
<dbReference type="InterPro" id="IPR001387">
    <property type="entry name" value="Cro/C1-type_HTH"/>
</dbReference>
<sequence>MKFVIKSLRVGLGYKAGEFAERIGISREYLRLIENGKAKNPSVKIMKRISEELGATVQELFFL</sequence>
<accession>A0AAX0BAN2</accession>
<protein>
    <submittedName>
        <fullName evidence="2">Transcriptional regulator</fullName>
    </submittedName>
</protein>
<proteinExistence type="predicted"/>
<dbReference type="SUPFAM" id="SSF47413">
    <property type="entry name" value="lambda repressor-like DNA-binding domains"/>
    <property type="match status" value="1"/>
</dbReference>
<reference evidence="2" key="2">
    <citation type="journal article" date="2022" name="Nat. Biotechnol.">
        <title>Carbon-negative production of acetone and isopropanol by gas fermentation at industrial pilot scale.</title>
        <authorList>
            <person name="Liew F.E."/>
            <person name="Nogle R."/>
            <person name="Abdalla T."/>
            <person name="Rasor B.J."/>
            <person name="Canter C."/>
            <person name="Jensen R.O."/>
            <person name="Wang L."/>
            <person name="Strutz J."/>
            <person name="Chirania P."/>
            <person name="De Tissera S."/>
            <person name="Mueller A.P."/>
            <person name="Ruan Z."/>
            <person name="Gao A."/>
            <person name="Tran L."/>
            <person name="Engle N.L."/>
            <person name="Bromley J.C."/>
            <person name="Daniell J."/>
            <person name="Conrado R."/>
            <person name="Tschaplinski T.J."/>
            <person name="Giannone R.J."/>
            <person name="Hettich R.L."/>
            <person name="Karim A.S."/>
            <person name="Simpson S.D."/>
            <person name="Brown S.D."/>
            <person name="Leang C."/>
            <person name="Jewett M.C."/>
            <person name="Kopke M."/>
        </authorList>
    </citation>
    <scope>NUCLEOTIDE SEQUENCE</scope>
    <source>
        <strain evidence="2">DJ080</strain>
    </source>
</reference>
<comment type="caution">
    <text evidence="2">The sequence shown here is derived from an EMBL/GenBank/DDBJ whole genome shotgun (WGS) entry which is preliminary data.</text>
</comment>
<dbReference type="Pfam" id="PF01381">
    <property type="entry name" value="HTH_3"/>
    <property type="match status" value="1"/>
</dbReference>
<reference evidence="2" key="1">
    <citation type="submission" date="2020-05" db="EMBL/GenBank/DDBJ databases">
        <authorList>
            <person name="Brown S."/>
            <person name="Huntemann M."/>
            <person name="Clum A."/>
            <person name="Spunde A."/>
            <person name="Palaniappan K."/>
            <person name="Ritter S."/>
            <person name="Mikhailova N."/>
            <person name="Chen I.-M."/>
            <person name="Stamatis D."/>
            <person name="Reddy T."/>
            <person name="O'Malley R."/>
            <person name="Daum C."/>
            <person name="Shapiro N."/>
            <person name="Ivanova N."/>
            <person name="Kyrpides N."/>
            <person name="Woyke T."/>
        </authorList>
    </citation>
    <scope>NUCLEOTIDE SEQUENCE</scope>
    <source>
        <strain evidence="2">DJ080</strain>
    </source>
</reference>
<evidence type="ECO:0000313" key="3">
    <source>
        <dbReference type="Proteomes" id="UP001193748"/>
    </source>
</evidence>
<dbReference type="EMBL" id="JABSWW010000002">
    <property type="protein sequence ID" value="NRT92254.1"/>
    <property type="molecule type" value="Genomic_DNA"/>
</dbReference>
<organism evidence="2 3">
    <name type="scientific">Clostridium beijerinckii</name>
    <name type="common">Clostridium MP</name>
    <dbReference type="NCBI Taxonomy" id="1520"/>
    <lineage>
        <taxon>Bacteria</taxon>
        <taxon>Bacillati</taxon>
        <taxon>Bacillota</taxon>
        <taxon>Clostridia</taxon>
        <taxon>Eubacteriales</taxon>
        <taxon>Clostridiaceae</taxon>
        <taxon>Clostridium</taxon>
    </lineage>
</organism>
<dbReference type="Gene3D" id="1.10.260.40">
    <property type="entry name" value="lambda repressor-like DNA-binding domains"/>
    <property type="match status" value="1"/>
</dbReference>